<reference evidence="3 4" key="1">
    <citation type="journal article" date="2015" name="Nature">
        <title>rRNA introns, odd ribosomes, and small enigmatic genomes across a large radiation of phyla.</title>
        <authorList>
            <person name="Brown C.T."/>
            <person name="Hug L.A."/>
            <person name="Thomas B.C."/>
            <person name="Sharon I."/>
            <person name="Castelle C.J."/>
            <person name="Singh A."/>
            <person name="Wilkins M.J."/>
            <person name="Williams K.H."/>
            <person name="Banfield J.F."/>
        </authorList>
    </citation>
    <scope>NUCLEOTIDE SEQUENCE [LARGE SCALE GENOMIC DNA]</scope>
</reference>
<keyword evidence="1" id="KW-1133">Transmembrane helix</keyword>
<evidence type="ECO:0000256" key="2">
    <source>
        <dbReference type="SAM" id="SignalP"/>
    </source>
</evidence>
<gene>
    <name evidence="3" type="ORF">UX87_C0044G0004</name>
</gene>
<protein>
    <submittedName>
        <fullName evidence="3">Uncharacterized protein</fullName>
    </submittedName>
</protein>
<comment type="caution">
    <text evidence="3">The sequence shown here is derived from an EMBL/GenBank/DDBJ whole genome shotgun (WGS) entry which is preliminary data.</text>
</comment>
<keyword evidence="1" id="KW-0472">Membrane</keyword>
<dbReference type="EMBL" id="LCNV01000044">
    <property type="protein sequence ID" value="KKU62731.1"/>
    <property type="molecule type" value="Genomic_DNA"/>
</dbReference>
<sequence>MKQKIPFLLSSVSFLFVFFLVQSFSASSASACTLSTPPMQVGVAGNITLTGGQPFKTYTVIIQPADCTPSTFTITTNASGFGPKAITCNTAGPHTVQAALGAELCESLMAVVTLPTPATTIAPNEAFCTPGNPSSGVRTALGCLPATNAKSLVTLVFRWGIGLAGAVAFVMLVFGGITITTAGGDPKRVKAGQELITTVIQAVLLIALGVVLLNFIGVSILDLVGLGFLV</sequence>
<organism evidence="3 4">
    <name type="scientific">Candidatus Amesbacteria bacterium GW2011_GWA1_47_16</name>
    <dbReference type="NCBI Taxonomy" id="1618353"/>
    <lineage>
        <taxon>Bacteria</taxon>
        <taxon>Candidatus Amesiibacteriota</taxon>
    </lineage>
</organism>
<evidence type="ECO:0000313" key="3">
    <source>
        <dbReference type="EMBL" id="KKU62731.1"/>
    </source>
</evidence>
<accession>A0A0G1S065</accession>
<evidence type="ECO:0000256" key="1">
    <source>
        <dbReference type="SAM" id="Phobius"/>
    </source>
</evidence>
<dbReference type="PROSITE" id="PS51257">
    <property type="entry name" value="PROKAR_LIPOPROTEIN"/>
    <property type="match status" value="1"/>
</dbReference>
<feature type="transmembrane region" description="Helical" evidence="1">
    <location>
        <begin position="195"/>
        <end position="221"/>
    </location>
</feature>
<keyword evidence="2" id="KW-0732">Signal</keyword>
<dbReference type="AlphaFoldDB" id="A0A0G1S065"/>
<feature type="chain" id="PRO_5002539500" evidence="2">
    <location>
        <begin position="32"/>
        <end position="230"/>
    </location>
</feature>
<feature type="signal peptide" evidence="2">
    <location>
        <begin position="1"/>
        <end position="31"/>
    </location>
</feature>
<keyword evidence="1" id="KW-0812">Transmembrane</keyword>
<name>A0A0G1S065_9BACT</name>
<feature type="transmembrane region" description="Helical" evidence="1">
    <location>
        <begin position="159"/>
        <end position="183"/>
    </location>
</feature>
<proteinExistence type="predicted"/>
<evidence type="ECO:0000313" key="4">
    <source>
        <dbReference type="Proteomes" id="UP000034364"/>
    </source>
</evidence>
<dbReference type="Proteomes" id="UP000034364">
    <property type="component" value="Unassembled WGS sequence"/>
</dbReference>